<dbReference type="Proteomes" id="UP000307217">
    <property type="component" value="Unassembled WGS sequence"/>
</dbReference>
<evidence type="ECO:0000313" key="1">
    <source>
        <dbReference type="EMBL" id="TMO62961.1"/>
    </source>
</evidence>
<dbReference type="RefSeq" id="WP_138593601.1">
    <property type="nucleotide sequence ID" value="NZ_PNBW01000037.1"/>
</dbReference>
<reference evidence="4" key="2">
    <citation type="submission" date="2019-06" db="EMBL/GenBank/DDBJ databases">
        <title>Co-occurence of chitin degradation, pigmentation and bioactivity in marine Pseudoalteromonas.</title>
        <authorList>
            <person name="Sonnenschein E.C."/>
            <person name="Bech P.K."/>
        </authorList>
    </citation>
    <scope>NUCLEOTIDE SEQUENCE [LARGE SCALE GENOMIC DNA]</scope>
    <source>
        <strain evidence="4">S3790</strain>
    </source>
</reference>
<protein>
    <submittedName>
        <fullName evidence="1">Uncharacterized protein</fullName>
    </submittedName>
</protein>
<evidence type="ECO:0000313" key="3">
    <source>
        <dbReference type="Proteomes" id="UP000307164"/>
    </source>
</evidence>
<accession>A0A5S3UZ95</accession>
<gene>
    <name evidence="1" type="ORF">CWC19_19685</name>
    <name evidence="2" type="ORF">CWC20_08155</name>
</gene>
<reference evidence="1" key="3">
    <citation type="submission" date="2019-09" db="EMBL/GenBank/DDBJ databases">
        <title>Co-occurence of chitin degradation, pigmentation and bioactivity in marine Pseudoalteromonas.</title>
        <authorList>
            <person name="Sonnenschein E.C."/>
            <person name="Bech P.K."/>
        </authorList>
    </citation>
    <scope>NUCLEOTIDE SEQUENCE</scope>
    <source>
        <strain evidence="1">S3790</strain>
        <strain evidence="2 3">S3895</strain>
    </source>
</reference>
<sequence>MLCYEEAPSHLNFIEPLSQCDYDLLAEVATSDDLNSILTMLLFDETLSDSLKNNAKNQLKANQLN</sequence>
<dbReference type="AlphaFoldDB" id="A0A5S3UZ95"/>
<dbReference type="EMBL" id="PNBW01000037">
    <property type="protein sequence ID" value="TMO75420.1"/>
    <property type="molecule type" value="Genomic_DNA"/>
</dbReference>
<name>A0A5S3UZ95_9GAMM</name>
<keyword evidence="3" id="KW-1185">Reference proteome</keyword>
<organism evidence="1 4">
    <name type="scientific">Pseudoalteromonas aurantia</name>
    <dbReference type="NCBI Taxonomy" id="43654"/>
    <lineage>
        <taxon>Bacteria</taxon>
        <taxon>Pseudomonadati</taxon>
        <taxon>Pseudomonadota</taxon>
        <taxon>Gammaproteobacteria</taxon>
        <taxon>Alteromonadales</taxon>
        <taxon>Pseudoalteromonadaceae</taxon>
        <taxon>Pseudoalteromonas</taxon>
    </lineage>
</organism>
<dbReference type="OrthoDB" id="6315101at2"/>
<dbReference type="Proteomes" id="UP000307164">
    <property type="component" value="Unassembled WGS sequence"/>
</dbReference>
<proteinExistence type="predicted"/>
<dbReference type="EMBL" id="PNBX01000127">
    <property type="protein sequence ID" value="TMO62961.1"/>
    <property type="molecule type" value="Genomic_DNA"/>
</dbReference>
<comment type="caution">
    <text evidence="1">The sequence shown here is derived from an EMBL/GenBank/DDBJ whole genome shotgun (WGS) entry which is preliminary data.</text>
</comment>
<evidence type="ECO:0000313" key="4">
    <source>
        <dbReference type="Proteomes" id="UP000307217"/>
    </source>
</evidence>
<evidence type="ECO:0000313" key="2">
    <source>
        <dbReference type="EMBL" id="TMO75420.1"/>
    </source>
</evidence>
<reference evidence="1 4" key="1">
    <citation type="submission" date="2018-01" db="EMBL/GenBank/DDBJ databases">
        <authorList>
            <person name="Paulsen S."/>
            <person name="Gram L.K."/>
        </authorList>
    </citation>
    <scope>NUCLEOTIDE SEQUENCE [LARGE SCALE GENOMIC DNA]</scope>
    <source>
        <strain evidence="1 4">S3790</strain>
        <strain evidence="2">S3895</strain>
    </source>
</reference>